<name>A0ABM8B109_9BACT</name>
<dbReference type="SUPFAM" id="SSF48452">
    <property type="entry name" value="TPR-like"/>
    <property type="match status" value="1"/>
</dbReference>
<proteinExistence type="predicted"/>
<evidence type="ECO:0000313" key="2">
    <source>
        <dbReference type="Proteomes" id="UP001317742"/>
    </source>
</evidence>
<accession>A0ABM8B109</accession>
<dbReference type="Proteomes" id="UP001317742">
    <property type="component" value="Chromosome"/>
</dbReference>
<dbReference type="InterPro" id="IPR011990">
    <property type="entry name" value="TPR-like_helical_dom_sf"/>
</dbReference>
<keyword evidence="2" id="KW-1185">Reference proteome</keyword>
<evidence type="ECO:0000313" key="1">
    <source>
        <dbReference type="EMBL" id="BDQ37475.1"/>
    </source>
</evidence>
<dbReference type="Gene3D" id="1.25.40.10">
    <property type="entry name" value="Tetratricopeptide repeat domain"/>
    <property type="match status" value="1"/>
</dbReference>
<protein>
    <recommendedName>
        <fullName evidence="3">Tetratricopeptide repeat protein</fullName>
    </recommendedName>
</protein>
<dbReference type="EMBL" id="AP026709">
    <property type="protein sequence ID" value="BDQ37475.1"/>
    <property type="molecule type" value="Genomic_DNA"/>
</dbReference>
<sequence>MRQDSYVSLDGRGQLYTKQRHDGFDYVCCIFSTQRTHLLSRATTLRGQGQKHYWLVRQMDEVSFGVRGADGDFLPFGTEAIIPLSELLTYYSPEVAVFEERLLTAAKEHDFQMIGDRRSILRIDQANVRGLFGIALKYIKARKLSRARVFIRELLRLTTEYAGRDQFLFNDFGIRLRKVRHYEGAVLCYRRGLVFTQVDDHLYYNLARAYYEQGQWWDCMNALVSCFDLNPVLPVARDLVVLVMALADSARLRMRYGKPPVPDGVARRAEVLGEAAFIHDETAQETARELSVRKEDKAKEDLWLPGRDIVGM</sequence>
<organism evidence="1 2">
    <name type="scientific">Pseudodesulfovibrio nedwellii</name>
    <dbReference type="NCBI Taxonomy" id="2973072"/>
    <lineage>
        <taxon>Bacteria</taxon>
        <taxon>Pseudomonadati</taxon>
        <taxon>Thermodesulfobacteriota</taxon>
        <taxon>Desulfovibrionia</taxon>
        <taxon>Desulfovibrionales</taxon>
        <taxon>Desulfovibrionaceae</taxon>
    </lineage>
</organism>
<gene>
    <name evidence="1" type="ORF">SYK_18350</name>
</gene>
<evidence type="ECO:0008006" key="3">
    <source>
        <dbReference type="Google" id="ProtNLM"/>
    </source>
</evidence>
<dbReference type="RefSeq" id="WP_281759998.1">
    <property type="nucleotide sequence ID" value="NZ_AP026709.1"/>
</dbReference>
<reference evidence="1 2" key="1">
    <citation type="submission" date="2022-08" db="EMBL/GenBank/DDBJ databases">
        <title>Genome Sequence of the sulphate-reducing bacterium, Pseudodesulfovibrio sp. SYK.</title>
        <authorList>
            <person name="Kondo R."/>
            <person name="Kataoka T."/>
        </authorList>
    </citation>
    <scope>NUCLEOTIDE SEQUENCE [LARGE SCALE GENOMIC DNA]</scope>
    <source>
        <strain evidence="1 2">SYK</strain>
    </source>
</reference>